<sequence length="339" mass="38363">MCYSPVMGGLFSTSDPPPQPPPPSPPLLSEPWRTIHWGDNQSALQHVKNYKPPTEGQHIRILLYGPSGAGKSSFINSVQSVLQGKMCSQALVDNVSSSFTRQFRTYKIPKEDGQSFYPFVFNDIMDLEIRAGVLVDDVKLALRGHMRDGYKFNPASKLSEDDPFYNKNPSTNDKVHILVLVTNTEFLMDAETVQKIQEIRREASDLGIPQVAILTKIDEACPEIKKDLKNVYKVQHLKRKMEKFSADVGIPMNCIFPVKNYHQEINIDSDVDTLILSALREIISYGDDFINLKKSNDRLIWFKVFNPFSEDVSSPVYWLVCLLVGLLAGLLVTWFFSSI</sequence>
<dbReference type="InParanoid" id="A0A671TZP8"/>
<reference evidence="3" key="1">
    <citation type="submission" date="2021-04" db="EMBL/GenBank/DDBJ databases">
        <authorList>
            <consortium name="Wellcome Sanger Institute Data Sharing"/>
        </authorList>
    </citation>
    <scope>NUCLEOTIDE SEQUENCE [LARGE SCALE GENOMIC DNA]</scope>
</reference>
<dbReference type="GeneTree" id="ENSGT00940000160560"/>
<feature type="transmembrane region" description="Helical" evidence="2">
    <location>
        <begin position="316"/>
        <end position="336"/>
    </location>
</feature>
<organism evidence="3 4">
    <name type="scientific">Sparus aurata</name>
    <name type="common">Gilthead sea bream</name>
    <dbReference type="NCBI Taxonomy" id="8175"/>
    <lineage>
        <taxon>Eukaryota</taxon>
        <taxon>Metazoa</taxon>
        <taxon>Chordata</taxon>
        <taxon>Craniata</taxon>
        <taxon>Vertebrata</taxon>
        <taxon>Euteleostomi</taxon>
        <taxon>Actinopterygii</taxon>
        <taxon>Neopterygii</taxon>
        <taxon>Teleostei</taxon>
        <taxon>Neoteleostei</taxon>
        <taxon>Acanthomorphata</taxon>
        <taxon>Eupercaria</taxon>
        <taxon>Spariformes</taxon>
        <taxon>Sparidae</taxon>
        <taxon>Sparus</taxon>
    </lineage>
</organism>
<evidence type="ECO:0008006" key="5">
    <source>
        <dbReference type="Google" id="ProtNLM"/>
    </source>
</evidence>
<dbReference type="PANTHER" id="PTHR14241">
    <property type="entry name" value="INTERFERON-INDUCED PROTEIN 44"/>
    <property type="match status" value="1"/>
</dbReference>
<feature type="compositionally biased region" description="Pro residues" evidence="1">
    <location>
        <begin position="15"/>
        <end position="28"/>
    </location>
</feature>
<protein>
    <recommendedName>
        <fullName evidence="5">G domain-containing protein</fullName>
    </recommendedName>
</protein>
<reference evidence="3" key="2">
    <citation type="submission" date="2025-08" db="UniProtKB">
        <authorList>
            <consortium name="Ensembl"/>
        </authorList>
    </citation>
    <scope>IDENTIFICATION</scope>
</reference>
<dbReference type="Ensembl" id="ENSSAUT00010006570.1">
    <property type="protein sequence ID" value="ENSSAUP00010006102.1"/>
    <property type="gene ID" value="ENSSAUG00010003099.1"/>
</dbReference>
<dbReference type="GO" id="GO:0006955">
    <property type="term" value="P:immune response"/>
    <property type="evidence" value="ECO:0007669"/>
    <property type="project" value="TreeGrafter"/>
</dbReference>
<evidence type="ECO:0000313" key="4">
    <source>
        <dbReference type="Proteomes" id="UP000472265"/>
    </source>
</evidence>
<evidence type="ECO:0000313" key="3">
    <source>
        <dbReference type="Ensembl" id="ENSSAUP00010006102.1"/>
    </source>
</evidence>
<evidence type="ECO:0000256" key="2">
    <source>
        <dbReference type="SAM" id="Phobius"/>
    </source>
</evidence>
<feature type="region of interest" description="Disordered" evidence="1">
    <location>
        <begin position="10"/>
        <end position="29"/>
    </location>
</feature>
<gene>
    <name evidence="3" type="primary">LOC115574116</name>
</gene>
<dbReference type="AlphaFoldDB" id="A0A671TZP8"/>
<dbReference type="Gene3D" id="3.40.50.300">
    <property type="entry name" value="P-loop containing nucleotide triphosphate hydrolases"/>
    <property type="match status" value="1"/>
</dbReference>
<keyword evidence="2" id="KW-0812">Transmembrane</keyword>
<dbReference type="InterPro" id="IPR027417">
    <property type="entry name" value="P-loop_NTPase"/>
</dbReference>
<evidence type="ECO:0000256" key="1">
    <source>
        <dbReference type="SAM" id="MobiDB-lite"/>
    </source>
</evidence>
<proteinExistence type="predicted"/>
<dbReference type="PANTHER" id="PTHR14241:SF1">
    <property type="entry name" value="INTERFERON-INDUCED PROTEIN 44-RELATED"/>
    <property type="match status" value="1"/>
</dbReference>
<dbReference type="Proteomes" id="UP000472265">
    <property type="component" value="Chromosome 22"/>
</dbReference>
<keyword evidence="4" id="KW-1185">Reference proteome</keyword>
<dbReference type="SUPFAM" id="SSF52540">
    <property type="entry name" value="P-loop containing nucleoside triphosphate hydrolases"/>
    <property type="match status" value="1"/>
</dbReference>
<keyword evidence="2" id="KW-0472">Membrane</keyword>
<keyword evidence="2" id="KW-1133">Transmembrane helix</keyword>
<name>A0A671TZP8_SPAAU</name>
<accession>A0A671TZP8</accession>
<dbReference type="FunCoup" id="A0A671TZP8">
    <property type="interactions" value="1"/>
</dbReference>
<reference evidence="3" key="3">
    <citation type="submission" date="2025-09" db="UniProtKB">
        <authorList>
            <consortium name="Ensembl"/>
        </authorList>
    </citation>
    <scope>IDENTIFICATION</scope>
</reference>